<keyword evidence="1" id="KW-0001">2Fe-2S</keyword>
<dbReference type="STRING" id="1601833.SAMN05518684_12159"/>
<evidence type="ECO:0000259" key="7">
    <source>
        <dbReference type="PROSITE" id="PS51296"/>
    </source>
</evidence>
<keyword evidence="5" id="KW-0411">Iron-sulfur</keyword>
<dbReference type="SUPFAM" id="SSF50022">
    <property type="entry name" value="ISP domain"/>
    <property type="match status" value="1"/>
</dbReference>
<evidence type="ECO:0000256" key="3">
    <source>
        <dbReference type="ARBA" id="ARBA00023002"/>
    </source>
</evidence>
<keyword evidence="4" id="KW-0408">Iron</keyword>
<evidence type="ECO:0000256" key="2">
    <source>
        <dbReference type="ARBA" id="ARBA00022723"/>
    </source>
</evidence>
<dbReference type="NCBIfam" id="TIGR02378">
    <property type="entry name" value="nirD_assim_sml"/>
    <property type="match status" value="1"/>
</dbReference>
<dbReference type="GO" id="GO:0004497">
    <property type="term" value="F:monooxygenase activity"/>
    <property type="evidence" value="ECO:0007669"/>
    <property type="project" value="UniProtKB-ARBA"/>
</dbReference>
<dbReference type="Gene3D" id="2.102.10.10">
    <property type="entry name" value="Rieske [2Fe-2S] iron-sulphur domain"/>
    <property type="match status" value="1"/>
</dbReference>
<keyword evidence="3" id="KW-0560">Oxidoreductase</keyword>
<dbReference type="Pfam" id="PF13806">
    <property type="entry name" value="Rieske_2"/>
    <property type="match status" value="1"/>
</dbReference>
<evidence type="ECO:0000256" key="4">
    <source>
        <dbReference type="ARBA" id="ARBA00023004"/>
    </source>
</evidence>
<dbReference type="AlphaFoldDB" id="A0A1H9WYL8"/>
<dbReference type="EMBL" id="FOGT01000021">
    <property type="protein sequence ID" value="SES38919.1"/>
    <property type="molecule type" value="Genomic_DNA"/>
</dbReference>
<gene>
    <name evidence="8" type="ORF">SAMN05518684_12159</name>
</gene>
<dbReference type="PANTHER" id="PTHR21496">
    <property type="entry name" value="FERREDOXIN-RELATED"/>
    <property type="match status" value="1"/>
</dbReference>
<protein>
    <submittedName>
        <fullName evidence="8">Nitrite reductase (NADH) small subunit</fullName>
    </submittedName>
</protein>
<feature type="domain" description="Rieske" evidence="7">
    <location>
        <begin position="11"/>
        <end position="106"/>
    </location>
</feature>
<dbReference type="GO" id="GO:0016705">
    <property type="term" value="F:oxidoreductase activity, acting on paired donors, with incorporation or reduction of molecular oxygen"/>
    <property type="evidence" value="ECO:0007669"/>
    <property type="project" value="UniProtKB-ARBA"/>
</dbReference>
<dbReference type="GO" id="GO:0008942">
    <property type="term" value="F:nitrite reductase [NAD(P)H] activity"/>
    <property type="evidence" value="ECO:0007669"/>
    <property type="project" value="InterPro"/>
</dbReference>
<dbReference type="PANTHER" id="PTHR21496:SF23">
    <property type="entry name" value="3-PHENYLPROPIONATE_CINNAMIC ACID DIOXYGENASE FERREDOXIN SUBUNIT"/>
    <property type="match status" value="1"/>
</dbReference>
<dbReference type="PROSITE" id="PS51296">
    <property type="entry name" value="RIESKE"/>
    <property type="match status" value="1"/>
</dbReference>
<dbReference type="InterPro" id="IPR036922">
    <property type="entry name" value="Rieske_2Fe-2S_sf"/>
</dbReference>
<dbReference type="CDD" id="cd03530">
    <property type="entry name" value="Rieske_NirD_small_Bacillus"/>
    <property type="match status" value="1"/>
</dbReference>
<dbReference type="InterPro" id="IPR017941">
    <property type="entry name" value="Rieske_2Fe-2S"/>
</dbReference>
<dbReference type="GO" id="GO:0046872">
    <property type="term" value="F:metal ion binding"/>
    <property type="evidence" value="ECO:0007669"/>
    <property type="project" value="UniProtKB-KW"/>
</dbReference>
<organism evidence="8 9">
    <name type="scientific">Salipaludibacillus aurantiacus</name>
    <dbReference type="NCBI Taxonomy" id="1601833"/>
    <lineage>
        <taxon>Bacteria</taxon>
        <taxon>Bacillati</taxon>
        <taxon>Bacillota</taxon>
        <taxon>Bacilli</taxon>
        <taxon>Bacillales</taxon>
        <taxon>Bacillaceae</taxon>
    </lineage>
</organism>
<dbReference type="GO" id="GO:0051537">
    <property type="term" value="F:2 iron, 2 sulfur cluster binding"/>
    <property type="evidence" value="ECO:0007669"/>
    <property type="project" value="UniProtKB-KW"/>
</dbReference>
<dbReference type="InterPro" id="IPR012748">
    <property type="entry name" value="Rieske-like_NirD"/>
</dbReference>
<name>A0A1H9WYL8_9BACI</name>
<sequence length="108" mass="12116">MMKQTLSKQHVKICPLNELPLQVGKKIVISEHEIALFRLANDTVKAVENKCPHKQGPLSEGMVSGDYVFCPLHDRKIDLDSGEVQKPDDGCVKTYHTEVVDNVVYITL</sequence>
<reference evidence="9" key="1">
    <citation type="submission" date="2016-10" db="EMBL/GenBank/DDBJ databases">
        <authorList>
            <person name="Varghese N."/>
            <person name="Submissions S."/>
        </authorList>
    </citation>
    <scope>NUCLEOTIDE SEQUENCE [LARGE SCALE GENOMIC DNA]</scope>
    <source>
        <strain evidence="9">S9</strain>
    </source>
</reference>
<evidence type="ECO:0000256" key="6">
    <source>
        <dbReference type="ARBA" id="ARBA00023063"/>
    </source>
</evidence>
<keyword evidence="9" id="KW-1185">Reference proteome</keyword>
<proteinExistence type="predicted"/>
<evidence type="ECO:0000256" key="5">
    <source>
        <dbReference type="ARBA" id="ARBA00023014"/>
    </source>
</evidence>
<evidence type="ECO:0000256" key="1">
    <source>
        <dbReference type="ARBA" id="ARBA00022714"/>
    </source>
</evidence>
<dbReference type="FunFam" id="2.102.10.10:FF:000013">
    <property type="entry name" value="Nitrite reductase [NAD(P)H], small subunit"/>
    <property type="match status" value="1"/>
</dbReference>
<keyword evidence="6" id="KW-0534">Nitrate assimilation</keyword>
<evidence type="ECO:0000313" key="9">
    <source>
        <dbReference type="Proteomes" id="UP000198571"/>
    </source>
</evidence>
<keyword evidence="2" id="KW-0479">Metal-binding</keyword>
<dbReference type="Proteomes" id="UP000198571">
    <property type="component" value="Unassembled WGS sequence"/>
</dbReference>
<dbReference type="GO" id="GO:0042128">
    <property type="term" value="P:nitrate assimilation"/>
    <property type="evidence" value="ECO:0007669"/>
    <property type="project" value="UniProtKB-KW"/>
</dbReference>
<evidence type="ECO:0000313" key="8">
    <source>
        <dbReference type="EMBL" id="SES38919.1"/>
    </source>
</evidence>
<accession>A0A1H9WYL8</accession>